<dbReference type="InterPro" id="IPR011009">
    <property type="entry name" value="Kinase-like_dom_sf"/>
</dbReference>
<proteinExistence type="predicted"/>
<comment type="caution">
    <text evidence="2">The sequence shown here is derived from an EMBL/GenBank/DDBJ whole genome shotgun (WGS) entry which is preliminary data.</text>
</comment>
<dbReference type="Gene3D" id="3.90.1200.10">
    <property type="match status" value="1"/>
</dbReference>
<dbReference type="InterPro" id="IPR002575">
    <property type="entry name" value="Aminoglycoside_PTrfase"/>
</dbReference>
<evidence type="ECO:0000313" key="3">
    <source>
        <dbReference type="Proteomes" id="UP000094795"/>
    </source>
</evidence>
<reference evidence="2 3" key="1">
    <citation type="submission" date="2015-12" db="EMBL/GenBank/DDBJ databases">
        <authorList>
            <person name="Shamseldin A."/>
            <person name="Moawad H."/>
            <person name="Abd El-Rahim W.M."/>
            <person name="Sadowsky M.J."/>
        </authorList>
    </citation>
    <scope>NUCLEOTIDE SEQUENCE [LARGE SCALE GENOMIC DNA]</scope>
    <source>
        <strain evidence="2 3">JC234</strain>
    </source>
</reference>
<dbReference type="AlphaFoldDB" id="A0A1C1YTX9"/>
<gene>
    <name evidence="2" type="ORF">AWJ14_07500</name>
</gene>
<evidence type="ECO:0000259" key="1">
    <source>
        <dbReference type="Pfam" id="PF01636"/>
    </source>
</evidence>
<organism evidence="2 3">
    <name type="scientific">Hoeflea olei</name>
    <dbReference type="NCBI Taxonomy" id="1480615"/>
    <lineage>
        <taxon>Bacteria</taxon>
        <taxon>Pseudomonadati</taxon>
        <taxon>Pseudomonadota</taxon>
        <taxon>Alphaproteobacteria</taxon>
        <taxon>Hyphomicrobiales</taxon>
        <taxon>Rhizobiaceae</taxon>
        <taxon>Hoeflea</taxon>
    </lineage>
</organism>
<dbReference type="STRING" id="1480615.AWJ14_07500"/>
<protein>
    <recommendedName>
        <fullName evidence="1">Aminoglycoside phosphotransferase domain-containing protein</fullName>
    </recommendedName>
</protein>
<sequence>MTSDTGFQAPIHPGHDPIPLRFTAIEGEWVSQALPDLAIAGAERAEDGRPDARTGYYRLTLADGRQLFAKVKAGERAERERQAAALSSQLHRLGAATLAAERIQSFRQDGLSLFLYPWVAPAFYDGSLAGLTSLGEALALLHGRMRALPPDFAPRRHLLDLWQDRLGRVAQASFADDYRRALGGAGEAFARGESQIAHNDIHRGNVLFSGSKVVAFIDFEDAVATGSSPLVDIAGSLERFCLSPEPGEEKVRALLAGYARRDEAGGVTSASGLVDVGLCRCYHALAILEFSKAPENPAWVAERTKFTTLLDRWSEWGKVIDAALRGLGV</sequence>
<dbReference type="EMBL" id="LQZT01000023">
    <property type="protein sequence ID" value="OCW56991.1"/>
    <property type="molecule type" value="Genomic_DNA"/>
</dbReference>
<keyword evidence="3" id="KW-1185">Reference proteome</keyword>
<accession>A0A1C1YTX9</accession>
<dbReference type="SUPFAM" id="SSF56112">
    <property type="entry name" value="Protein kinase-like (PK-like)"/>
    <property type="match status" value="1"/>
</dbReference>
<dbReference type="Proteomes" id="UP000094795">
    <property type="component" value="Unassembled WGS sequence"/>
</dbReference>
<feature type="domain" description="Aminoglycoside phosphotransferase" evidence="1">
    <location>
        <begin position="57"/>
        <end position="263"/>
    </location>
</feature>
<dbReference type="Pfam" id="PF01636">
    <property type="entry name" value="APH"/>
    <property type="match status" value="1"/>
</dbReference>
<evidence type="ECO:0000313" key="2">
    <source>
        <dbReference type="EMBL" id="OCW56991.1"/>
    </source>
</evidence>
<dbReference type="RefSeq" id="WP_066180186.1">
    <property type="nucleotide sequence ID" value="NZ_LQZT01000023.1"/>
</dbReference>
<dbReference type="OrthoDB" id="156345at2"/>
<name>A0A1C1YTX9_9HYPH</name>